<feature type="DNA-binding region" description="H-T-H motif" evidence="4">
    <location>
        <begin position="29"/>
        <end position="48"/>
    </location>
</feature>
<dbReference type="RefSeq" id="WP_157682338.1">
    <property type="nucleotide sequence ID" value="NZ_LT629740.1"/>
</dbReference>
<dbReference type="Proteomes" id="UP000199679">
    <property type="component" value="Chromosome I"/>
</dbReference>
<protein>
    <submittedName>
        <fullName evidence="6">Transcriptional regulator, TetR family</fullName>
    </submittedName>
</protein>
<evidence type="ECO:0000256" key="3">
    <source>
        <dbReference type="ARBA" id="ARBA00023163"/>
    </source>
</evidence>
<dbReference type="GO" id="GO:0003677">
    <property type="term" value="F:DNA binding"/>
    <property type="evidence" value="ECO:0007669"/>
    <property type="project" value="UniProtKB-UniRule"/>
</dbReference>
<dbReference type="PANTHER" id="PTHR47506">
    <property type="entry name" value="TRANSCRIPTIONAL REGULATORY PROTEIN"/>
    <property type="match status" value="1"/>
</dbReference>
<sequence>MPRVQLFDKEKALKNAMELFWKKGFNGTSTRDLEKATGLGTSSIYNSFGGKESLFFETLQYYMETEQTKLGQNIKSSPSALKALRALFECVLQEDSAAGMPVSGCFVVNSITELANNSPRLNQFVTAARAGTIAILKELIQKAQEQNEIPAVNDPTQLAVYLQTVMTGLKVSGMLDSCPVSCSFTKFLR</sequence>
<dbReference type="Pfam" id="PF16925">
    <property type="entry name" value="TetR_C_13"/>
    <property type="match status" value="1"/>
</dbReference>
<organism evidence="6 7">
    <name type="scientific">Mucilaginibacter mallensis</name>
    <dbReference type="NCBI Taxonomy" id="652787"/>
    <lineage>
        <taxon>Bacteria</taxon>
        <taxon>Pseudomonadati</taxon>
        <taxon>Bacteroidota</taxon>
        <taxon>Sphingobacteriia</taxon>
        <taxon>Sphingobacteriales</taxon>
        <taxon>Sphingobacteriaceae</taxon>
        <taxon>Mucilaginibacter</taxon>
    </lineage>
</organism>
<evidence type="ECO:0000256" key="2">
    <source>
        <dbReference type="ARBA" id="ARBA00023125"/>
    </source>
</evidence>
<evidence type="ECO:0000259" key="5">
    <source>
        <dbReference type="PROSITE" id="PS50977"/>
    </source>
</evidence>
<proteinExistence type="predicted"/>
<gene>
    <name evidence="6" type="ORF">SAMN05216490_4718</name>
</gene>
<accession>A0A1H2C824</accession>
<reference evidence="6 7" key="1">
    <citation type="submission" date="2016-10" db="EMBL/GenBank/DDBJ databases">
        <authorList>
            <person name="de Groot N.N."/>
        </authorList>
    </citation>
    <scope>NUCLEOTIDE SEQUENCE [LARGE SCALE GENOMIC DNA]</scope>
    <source>
        <strain evidence="6 7">MP1X4</strain>
    </source>
</reference>
<dbReference type="InterPro" id="IPR011075">
    <property type="entry name" value="TetR_C"/>
</dbReference>
<dbReference type="PROSITE" id="PS50977">
    <property type="entry name" value="HTH_TETR_2"/>
    <property type="match status" value="1"/>
</dbReference>
<evidence type="ECO:0000313" key="6">
    <source>
        <dbReference type="EMBL" id="SDT66620.1"/>
    </source>
</evidence>
<feature type="domain" description="HTH tetR-type" evidence="5">
    <location>
        <begin position="6"/>
        <end position="66"/>
    </location>
</feature>
<dbReference type="Gene3D" id="1.10.10.60">
    <property type="entry name" value="Homeodomain-like"/>
    <property type="match status" value="1"/>
</dbReference>
<evidence type="ECO:0000256" key="4">
    <source>
        <dbReference type="PROSITE-ProRule" id="PRU00335"/>
    </source>
</evidence>
<dbReference type="AlphaFoldDB" id="A0A1H2C824"/>
<keyword evidence="2 4" id="KW-0238">DNA-binding</keyword>
<evidence type="ECO:0000256" key="1">
    <source>
        <dbReference type="ARBA" id="ARBA00023015"/>
    </source>
</evidence>
<keyword evidence="7" id="KW-1185">Reference proteome</keyword>
<evidence type="ECO:0000313" key="7">
    <source>
        <dbReference type="Proteomes" id="UP000199679"/>
    </source>
</evidence>
<dbReference type="InterPro" id="IPR009057">
    <property type="entry name" value="Homeodomain-like_sf"/>
</dbReference>
<dbReference type="EMBL" id="LT629740">
    <property type="protein sequence ID" value="SDT66620.1"/>
    <property type="molecule type" value="Genomic_DNA"/>
</dbReference>
<dbReference type="InterPro" id="IPR036271">
    <property type="entry name" value="Tet_transcr_reg_TetR-rel_C_sf"/>
</dbReference>
<keyword evidence="3" id="KW-0804">Transcription</keyword>
<dbReference type="SUPFAM" id="SSF48498">
    <property type="entry name" value="Tetracyclin repressor-like, C-terminal domain"/>
    <property type="match status" value="1"/>
</dbReference>
<dbReference type="InterPro" id="IPR001647">
    <property type="entry name" value="HTH_TetR"/>
</dbReference>
<dbReference type="Pfam" id="PF00440">
    <property type="entry name" value="TetR_N"/>
    <property type="match status" value="1"/>
</dbReference>
<dbReference type="PANTHER" id="PTHR47506:SF1">
    <property type="entry name" value="HTH-TYPE TRANSCRIPTIONAL REGULATOR YJDC"/>
    <property type="match status" value="1"/>
</dbReference>
<dbReference type="Gene3D" id="1.10.357.10">
    <property type="entry name" value="Tetracycline Repressor, domain 2"/>
    <property type="match status" value="1"/>
</dbReference>
<keyword evidence="1" id="KW-0805">Transcription regulation</keyword>
<name>A0A1H2C824_MUCMA</name>
<dbReference type="SUPFAM" id="SSF46689">
    <property type="entry name" value="Homeodomain-like"/>
    <property type="match status" value="1"/>
</dbReference>
<dbReference type="OrthoDB" id="9795242at2"/>
<dbReference type="STRING" id="652787.SAMN05216490_4718"/>